<name>A0AC61RG23_9BACT</name>
<comment type="caution">
    <text evidence="1">The sequence shown here is derived from an EMBL/GenBank/DDBJ whole genome shotgun (WGS) entry which is preliminary data.</text>
</comment>
<reference evidence="1" key="1">
    <citation type="submission" date="2019-04" db="EMBL/GenBank/DDBJ databases">
        <title>Microbes associate with the intestines of laboratory mice.</title>
        <authorList>
            <person name="Navarre W."/>
            <person name="Wong E."/>
            <person name="Huang K."/>
            <person name="Tropini C."/>
            <person name="Ng K."/>
            <person name="Yu B."/>
        </authorList>
    </citation>
    <scope>NUCLEOTIDE SEQUENCE</scope>
    <source>
        <strain evidence="1">NM04_E33</strain>
    </source>
</reference>
<dbReference type="EMBL" id="SRYB01000014">
    <property type="protein sequence ID" value="TGY78343.1"/>
    <property type="molecule type" value="Genomic_DNA"/>
</dbReference>
<accession>A0AC61RG23</accession>
<evidence type="ECO:0000313" key="2">
    <source>
        <dbReference type="Proteomes" id="UP000306319"/>
    </source>
</evidence>
<evidence type="ECO:0000313" key="1">
    <source>
        <dbReference type="EMBL" id="TGY78343.1"/>
    </source>
</evidence>
<organism evidence="1 2">
    <name type="scientific">Lepagella muris</name>
    <dbReference type="NCBI Taxonomy" id="3032870"/>
    <lineage>
        <taxon>Bacteria</taxon>
        <taxon>Pseudomonadati</taxon>
        <taxon>Bacteroidota</taxon>
        <taxon>Bacteroidia</taxon>
        <taxon>Bacteroidales</taxon>
        <taxon>Muribaculaceae</taxon>
        <taxon>Lepagella</taxon>
    </lineage>
</organism>
<dbReference type="Proteomes" id="UP000306319">
    <property type="component" value="Unassembled WGS sequence"/>
</dbReference>
<protein>
    <submittedName>
        <fullName evidence="1">DUF1016 family protein</fullName>
    </submittedName>
</protein>
<sequence>MDRKPYITRSHDVHLDGEYNQWLTELISRYSNAQIKAAVKVNSEKLLWNWQTGRDLVRRKAEEKWGSGIVEQLSLDLQAAFPNETGFGTSNLWYMKKWYIFYAEKLQRIVGEYGRYSDKFLHQVSGEIECADSASVTKLHHVGGEFIGEEDANFPQLFACVPWKHHVEIITKCKTIDEALFYLNLTVQESLSKQGLLNCMKANWYAVKGGALTNYMDKLPFPQSKLAQEITRGNYDFSFVHVPQEYSERDLEDALCNQMTRFLLELGNGFAFMGRQKELVVSGVSRRIDLLFYHIRLRSYIVLEIKVKPFDPSFAGQINFYVNAVDEILKTPEDNPTIGLLICSDMRETDVQLSFKGITTPLGVATYNNVQLEEIKRQLPTYDQLVERVKLLEQEISAPKE</sequence>
<proteinExistence type="predicted"/>
<gene>
    <name evidence="1" type="ORF">E5331_10705</name>
</gene>
<keyword evidence="2" id="KW-1185">Reference proteome</keyword>